<dbReference type="InterPro" id="IPR002830">
    <property type="entry name" value="UbiD"/>
</dbReference>
<dbReference type="Gene3D" id="3.40.1670.10">
    <property type="entry name" value="UbiD C-terminal domain-like"/>
    <property type="match status" value="1"/>
</dbReference>
<dbReference type="GO" id="GO:0005829">
    <property type="term" value="C:cytosol"/>
    <property type="evidence" value="ECO:0007669"/>
    <property type="project" value="TreeGrafter"/>
</dbReference>
<dbReference type="GO" id="GO:0008694">
    <property type="term" value="F:4-hydroxy-3-polyprenylbenzoate decarboxylase activity"/>
    <property type="evidence" value="ECO:0007669"/>
    <property type="project" value="TreeGrafter"/>
</dbReference>
<evidence type="ECO:0000259" key="2">
    <source>
        <dbReference type="Pfam" id="PF01977"/>
    </source>
</evidence>
<comment type="caution">
    <text evidence="4">The sequence shown here is derived from an EMBL/GenBank/DDBJ whole genome shotgun (WGS) entry which is preliminary data.</text>
</comment>
<name>A0A0F9WA52_9ZZZZ</name>
<dbReference type="AlphaFoldDB" id="A0A0F9WA52"/>
<dbReference type="InterPro" id="IPR048304">
    <property type="entry name" value="UbiD_Rift_dom"/>
</dbReference>
<evidence type="ECO:0000313" key="4">
    <source>
        <dbReference type="EMBL" id="KKN82591.1"/>
    </source>
</evidence>
<dbReference type="EMBL" id="LAZR01000198">
    <property type="protein sequence ID" value="KKN82591.1"/>
    <property type="molecule type" value="Genomic_DNA"/>
</dbReference>
<dbReference type="Pfam" id="PF01977">
    <property type="entry name" value="UbiD"/>
    <property type="match status" value="1"/>
</dbReference>
<feature type="domain" description="3-octaprenyl-4-hydroxybenzoate carboxy-lyase-like C-terminal" evidence="3">
    <location>
        <begin position="338"/>
        <end position="433"/>
    </location>
</feature>
<accession>A0A0F9WA52</accession>
<sequence>MNEMPQTLAPRDLQEHIARLDAAGLLTRIDRAIDKDTELHPLSRWQFQGGLGEEQRRGFLFTDVRGAKGESYDIPVATGVLAGSAAIYAAGLGVSVAEIGNVWVRAMDNPIEPVMVDEAPCQEVVLTGADLTREGGGLATLPVPVSTPGFDSAPYLTATLCVTRDPDSRIRNMGTYRAALKAQDRLGVRMASRLSGAGGYLHWLKYQARGEKMPCAIVIGCAPAVLFTGPQKLPVDQDEMAVAGGLMGAPVRIVKCKTIDLEVPADAEIVIEGLIDTELLEPEGPFGESHGHVALEDFNMSMQVTAITRKRSPVFVSIISQVTPSESSVLKRVAYEPLFMTHLKSTLAIKGIKNVVMHEPLTNIRKVIFLEFERGTPQTEVWRGLQGAATLQAQCGKIVVAVSDDIDARNADAVFWSLAYRANMITDVHVTPFRSGGHGPKSGAGAAEGTLMIDATLKQAMPPLALPAEPFMVKAKEIWEELGLPSLTPQSPWHGYSLGDWSESWTAFAEAAASGDWRDNGADTFSRRQGGMKPETPVRSVEKRG</sequence>
<dbReference type="Pfam" id="PF20696">
    <property type="entry name" value="UbiD_C"/>
    <property type="match status" value="1"/>
</dbReference>
<organism evidence="4">
    <name type="scientific">marine sediment metagenome</name>
    <dbReference type="NCBI Taxonomy" id="412755"/>
    <lineage>
        <taxon>unclassified sequences</taxon>
        <taxon>metagenomes</taxon>
        <taxon>ecological metagenomes</taxon>
    </lineage>
</organism>
<feature type="region of interest" description="Disordered" evidence="1">
    <location>
        <begin position="516"/>
        <end position="545"/>
    </location>
</feature>
<protein>
    <submittedName>
        <fullName evidence="4">Uncharacterized protein</fullName>
    </submittedName>
</protein>
<evidence type="ECO:0000256" key="1">
    <source>
        <dbReference type="SAM" id="MobiDB-lite"/>
    </source>
</evidence>
<evidence type="ECO:0000259" key="3">
    <source>
        <dbReference type="Pfam" id="PF20696"/>
    </source>
</evidence>
<feature type="domain" description="3-octaprenyl-4-hydroxybenzoate carboxy-lyase-like Rift-related" evidence="2">
    <location>
        <begin position="117"/>
        <end position="319"/>
    </location>
</feature>
<dbReference type="SUPFAM" id="SSF143968">
    <property type="entry name" value="UbiD C-terminal domain-like"/>
    <property type="match status" value="1"/>
</dbReference>
<reference evidence="4" key="1">
    <citation type="journal article" date="2015" name="Nature">
        <title>Complex archaea that bridge the gap between prokaryotes and eukaryotes.</title>
        <authorList>
            <person name="Spang A."/>
            <person name="Saw J.H."/>
            <person name="Jorgensen S.L."/>
            <person name="Zaremba-Niedzwiedzka K."/>
            <person name="Martijn J."/>
            <person name="Lind A.E."/>
            <person name="van Eijk R."/>
            <person name="Schleper C."/>
            <person name="Guy L."/>
            <person name="Ettema T.J."/>
        </authorList>
    </citation>
    <scope>NUCLEOTIDE SEQUENCE</scope>
</reference>
<dbReference type="SUPFAM" id="SSF50475">
    <property type="entry name" value="FMN-binding split barrel"/>
    <property type="match status" value="1"/>
</dbReference>
<dbReference type="PANTHER" id="PTHR30108">
    <property type="entry name" value="3-OCTAPRENYL-4-HYDROXYBENZOATE CARBOXY-LYASE-RELATED"/>
    <property type="match status" value="1"/>
</dbReference>
<dbReference type="InterPro" id="IPR049381">
    <property type="entry name" value="UbiD-like_C"/>
</dbReference>
<proteinExistence type="predicted"/>
<dbReference type="PANTHER" id="PTHR30108:SF17">
    <property type="entry name" value="FERULIC ACID DECARBOXYLASE 1"/>
    <property type="match status" value="1"/>
</dbReference>
<dbReference type="GO" id="GO:0006744">
    <property type="term" value="P:ubiquinone biosynthetic process"/>
    <property type="evidence" value="ECO:0007669"/>
    <property type="project" value="TreeGrafter"/>
</dbReference>
<gene>
    <name evidence="4" type="ORF">LCGC14_0307780</name>
</gene>